<evidence type="ECO:0000313" key="10">
    <source>
        <dbReference type="RefSeq" id="XP_026292517.1"/>
    </source>
</evidence>
<dbReference type="GO" id="GO:0004089">
    <property type="term" value="F:carbonate dehydratase activity"/>
    <property type="evidence" value="ECO:0007669"/>
    <property type="project" value="UniProtKB-UniRule"/>
</dbReference>
<feature type="binding site" evidence="7">
    <location>
        <position position="41"/>
    </location>
    <ligand>
        <name>Zn(2+)</name>
        <dbReference type="ChEBI" id="CHEBI:29105"/>
    </ligand>
</feature>
<keyword evidence="9" id="KW-1185">Reference proteome</keyword>
<comment type="function">
    <text evidence="1 8">Reversible hydration of carbon dioxide.</text>
</comment>
<dbReference type="AlphaFoldDB" id="A0A6J1TNA6"/>
<dbReference type="GeneID" id="113216899"/>
<name>A0A6J1TNA6_FRAOC</name>
<comment type="catalytic activity">
    <reaction evidence="6 8">
        <text>hydrogencarbonate + H(+) = CO2 + H2O</text>
        <dbReference type="Rhea" id="RHEA:10748"/>
        <dbReference type="ChEBI" id="CHEBI:15377"/>
        <dbReference type="ChEBI" id="CHEBI:15378"/>
        <dbReference type="ChEBI" id="CHEBI:16526"/>
        <dbReference type="ChEBI" id="CHEBI:17544"/>
        <dbReference type="EC" id="4.2.1.1"/>
    </reaction>
</comment>
<comment type="similarity">
    <text evidence="2 8">Belongs to the beta-class carbonic anhydrase family.</text>
</comment>
<keyword evidence="4 7" id="KW-0862">Zinc</keyword>
<dbReference type="Proteomes" id="UP000504606">
    <property type="component" value="Unplaced"/>
</dbReference>
<dbReference type="KEGG" id="foc:113216899"/>
<reference evidence="10" key="1">
    <citation type="submission" date="2025-08" db="UniProtKB">
        <authorList>
            <consortium name="RefSeq"/>
        </authorList>
    </citation>
    <scope>IDENTIFICATION</scope>
    <source>
        <tissue evidence="10">Whole organism</tissue>
    </source>
</reference>
<dbReference type="FunFam" id="3.40.1050.10:FF:000007">
    <property type="entry name" value="Carbonic anhydrase"/>
    <property type="match status" value="1"/>
</dbReference>
<comment type="cofactor">
    <cofactor evidence="7">
        <name>Zn(2+)</name>
        <dbReference type="ChEBI" id="CHEBI:29105"/>
    </cofactor>
    <text evidence="7">Binds 1 zinc ion per subunit.</text>
</comment>
<dbReference type="PANTHER" id="PTHR11002">
    <property type="entry name" value="CARBONIC ANHYDRASE"/>
    <property type="match status" value="1"/>
</dbReference>
<gene>
    <name evidence="10" type="primary">LOC113216899</name>
</gene>
<dbReference type="CTD" id="41070"/>
<dbReference type="InterPro" id="IPR001765">
    <property type="entry name" value="Carbonic_anhydrase"/>
</dbReference>
<evidence type="ECO:0000256" key="5">
    <source>
        <dbReference type="ARBA" id="ARBA00023239"/>
    </source>
</evidence>
<sequence>MDKILKGIMKYRFTDRKTMVEQFKQVANNPTPKAVFFTCMDSRMIPTRFTETNVGDMFVVRNAGNIIPHCGHFLDEYHTNEPAALELGCIVNDIRHIIVCGHSDCKAMNLLYALRDAEMSSQTNRRLSPLRSWLCTHAHSSLEKFQQLALTGYHSPLIFQAETPMRKFVAYIDPDDKFAIPDKLSQVHCLQQMQNIASYSFLKPRLEKHELHIHALWFDIYSGDIYYFSRGEKRFVEINDSTIDPLLKEVKRYYS</sequence>
<keyword evidence="3 7" id="KW-0479">Metal-binding</keyword>
<protein>
    <recommendedName>
        <fullName evidence="8">Carbonic anhydrase</fullName>
        <ecNumber evidence="8">4.2.1.1</ecNumber>
    </recommendedName>
    <alternativeName>
        <fullName evidence="8">Carbonate dehydratase</fullName>
    </alternativeName>
</protein>
<feature type="binding site" evidence="7">
    <location>
        <position position="102"/>
    </location>
    <ligand>
        <name>Zn(2+)</name>
        <dbReference type="ChEBI" id="CHEBI:29105"/>
    </ligand>
</feature>
<feature type="binding site" evidence="7">
    <location>
        <position position="39"/>
    </location>
    <ligand>
        <name>Zn(2+)</name>
        <dbReference type="ChEBI" id="CHEBI:29105"/>
    </ligand>
</feature>
<feature type="binding site" evidence="7">
    <location>
        <position position="105"/>
    </location>
    <ligand>
        <name>Zn(2+)</name>
        <dbReference type="ChEBI" id="CHEBI:29105"/>
    </ligand>
</feature>
<keyword evidence="5 8" id="KW-0456">Lyase</keyword>
<evidence type="ECO:0000256" key="6">
    <source>
        <dbReference type="ARBA" id="ARBA00048348"/>
    </source>
</evidence>
<dbReference type="Gene3D" id="3.40.1050.10">
    <property type="entry name" value="Carbonic anhydrase"/>
    <property type="match status" value="1"/>
</dbReference>
<evidence type="ECO:0000256" key="3">
    <source>
        <dbReference type="ARBA" id="ARBA00022723"/>
    </source>
</evidence>
<dbReference type="Pfam" id="PF00484">
    <property type="entry name" value="Pro_CA"/>
    <property type="match status" value="1"/>
</dbReference>
<dbReference type="PANTHER" id="PTHR11002:SF76">
    <property type="entry name" value="CARBONIC ANHYDRASE"/>
    <property type="match status" value="1"/>
</dbReference>
<dbReference type="SUPFAM" id="SSF53056">
    <property type="entry name" value="beta-carbonic anhydrase, cab"/>
    <property type="match status" value="1"/>
</dbReference>
<dbReference type="GO" id="GO:0008270">
    <property type="term" value="F:zinc ion binding"/>
    <property type="evidence" value="ECO:0007669"/>
    <property type="project" value="UniProtKB-UniRule"/>
</dbReference>
<evidence type="ECO:0000256" key="4">
    <source>
        <dbReference type="ARBA" id="ARBA00022833"/>
    </source>
</evidence>
<proteinExistence type="inferred from homology"/>
<dbReference type="RefSeq" id="XP_026292517.1">
    <property type="nucleotide sequence ID" value="XM_026436732.2"/>
</dbReference>
<accession>A0A6J1TNA6</accession>
<dbReference type="EC" id="4.2.1.1" evidence="8"/>
<evidence type="ECO:0000256" key="7">
    <source>
        <dbReference type="PIRSR" id="PIRSR601765-1"/>
    </source>
</evidence>
<evidence type="ECO:0000256" key="2">
    <source>
        <dbReference type="ARBA" id="ARBA00006217"/>
    </source>
</evidence>
<dbReference type="OrthoDB" id="10020193at2759"/>
<evidence type="ECO:0000256" key="8">
    <source>
        <dbReference type="RuleBase" id="RU003956"/>
    </source>
</evidence>
<dbReference type="SMART" id="SM00947">
    <property type="entry name" value="Pro_CA"/>
    <property type="match status" value="1"/>
</dbReference>
<evidence type="ECO:0000313" key="9">
    <source>
        <dbReference type="Proteomes" id="UP000504606"/>
    </source>
</evidence>
<organism evidence="9 10">
    <name type="scientific">Frankliniella occidentalis</name>
    <name type="common">Western flower thrips</name>
    <name type="synonym">Euthrips occidentalis</name>
    <dbReference type="NCBI Taxonomy" id="133901"/>
    <lineage>
        <taxon>Eukaryota</taxon>
        <taxon>Metazoa</taxon>
        <taxon>Ecdysozoa</taxon>
        <taxon>Arthropoda</taxon>
        <taxon>Hexapoda</taxon>
        <taxon>Insecta</taxon>
        <taxon>Pterygota</taxon>
        <taxon>Neoptera</taxon>
        <taxon>Paraneoptera</taxon>
        <taxon>Thysanoptera</taxon>
        <taxon>Terebrantia</taxon>
        <taxon>Thripoidea</taxon>
        <taxon>Thripidae</taxon>
        <taxon>Frankliniella</taxon>
    </lineage>
</organism>
<evidence type="ECO:0000256" key="1">
    <source>
        <dbReference type="ARBA" id="ARBA00002904"/>
    </source>
</evidence>
<dbReference type="InterPro" id="IPR036874">
    <property type="entry name" value="Carbonic_anhydrase_sf"/>
</dbReference>